<dbReference type="EMBL" id="CAWUHD010000145">
    <property type="protein sequence ID" value="CAK7235192.1"/>
    <property type="molecule type" value="Genomic_DNA"/>
</dbReference>
<feature type="compositionally biased region" description="Low complexity" evidence="1">
    <location>
        <begin position="176"/>
        <end position="195"/>
    </location>
</feature>
<feature type="domain" description="2EXR" evidence="2">
    <location>
        <begin position="231"/>
        <end position="307"/>
    </location>
</feature>
<accession>A0ABP0CSS7</accession>
<dbReference type="Proteomes" id="UP001642482">
    <property type="component" value="Unassembled WGS sequence"/>
</dbReference>
<keyword evidence="4" id="KW-1185">Reference proteome</keyword>
<feature type="region of interest" description="Disordered" evidence="1">
    <location>
        <begin position="394"/>
        <end position="424"/>
    </location>
</feature>
<evidence type="ECO:0000259" key="2">
    <source>
        <dbReference type="Pfam" id="PF20150"/>
    </source>
</evidence>
<feature type="compositionally biased region" description="Acidic residues" evidence="1">
    <location>
        <begin position="210"/>
        <end position="223"/>
    </location>
</feature>
<gene>
    <name evidence="3" type="ORF">SEUCBS140593_009200</name>
</gene>
<comment type="caution">
    <text evidence="3">The sequence shown here is derived from an EMBL/GenBank/DDBJ whole genome shotgun (WGS) entry which is preliminary data.</text>
</comment>
<dbReference type="Pfam" id="PF20150">
    <property type="entry name" value="2EXR"/>
    <property type="match status" value="1"/>
</dbReference>
<sequence length="697" mass="78150">MSSSTATHYPPTPVAIASPDATALAFRRADGSRREFFFDDSLRSLPHPAASIFLLNRSPEASLPRNVLRPFRRTNDEPSSHIHFVRETRQSVCRDGQDRSRCSACHEKVTGTAIPAKTAHRRFMMSPQRVFRDLIMSDVAEPLRPALREALFQAFNATMEAPQQQQVARPLRKRSLSQTQQQLQQFAHLSMSRPLLPSPPPSPTRPNQQEDGDTEYSDNEDYDALCPPTAFRYFSRLPYEIRRMIWEQALPFRVLLRDDIKQSTYRGVRHVFRPASHRYSLELLWRSDLFHVCSEARRVVEAFHDSVKNSHQASSSVEGWPSPEEEPMAPLLRQTTTRTRLGAELDVLYYPWLGSESIHGHGGVRSTWTPARYHQEANGVHHISNITTPYPSWMSKPDNITGDSSSSSPSSSSSSSRPTSRRASAAATLPSAPLSAVPYSYWATQLRLLQLPITTVALDVAWIDRGHADTIAWAAGVDLSEPEVDGELENTSTAKEVIPPPTSLQVVVADILVPVRIRLERRTLTPPQRRLLRQHIAPQPWIDTRRHRRDAGRQEAPRVSTTSSSSSSPLSSCAPSPTSLLSPPPTNLNGMDVTVLVDLYDDWRIEELLSLQSSNAGDILNKSAHHRCIACTRKTWETRDRDHWARNFGPLLGACLQKLCRPTIVFSIVLEFDGIDEIEDTAQAGDTEEAAKAKETA</sequence>
<evidence type="ECO:0000256" key="1">
    <source>
        <dbReference type="SAM" id="MobiDB-lite"/>
    </source>
</evidence>
<organism evidence="3 4">
    <name type="scientific">Sporothrix eucalyptigena</name>
    <dbReference type="NCBI Taxonomy" id="1812306"/>
    <lineage>
        <taxon>Eukaryota</taxon>
        <taxon>Fungi</taxon>
        <taxon>Dikarya</taxon>
        <taxon>Ascomycota</taxon>
        <taxon>Pezizomycotina</taxon>
        <taxon>Sordariomycetes</taxon>
        <taxon>Sordariomycetidae</taxon>
        <taxon>Ophiostomatales</taxon>
        <taxon>Ophiostomataceae</taxon>
        <taxon>Sporothrix</taxon>
    </lineage>
</organism>
<protein>
    <recommendedName>
        <fullName evidence="2">2EXR domain-containing protein</fullName>
    </recommendedName>
</protein>
<feature type="region of interest" description="Disordered" evidence="1">
    <location>
        <begin position="163"/>
        <end position="223"/>
    </location>
</feature>
<feature type="compositionally biased region" description="Low complexity" evidence="1">
    <location>
        <begin position="404"/>
        <end position="424"/>
    </location>
</feature>
<feature type="compositionally biased region" description="Low complexity" evidence="1">
    <location>
        <begin position="560"/>
        <end position="581"/>
    </location>
</feature>
<evidence type="ECO:0000313" key="4">
    <source>
        <dbReference type="Proteomes" id="UP001642482"/>
    </source>
</evidence>
<dbReference type="InterPro" id="IPR045518">
    <property type="entry name" value="2EXR"/>
</dbReference>
<reference evidence="3 4" key="1">
    <citation type="submission" date="2024-01" db="EMBL/GenBank/DDBJ databases">
        <authorList>
            <person name="Allen C."/>
            <person name="Tagirdzhanova G."/>
        </authorList>
    </citation>
    <scope>NUCLEOTIDE SEQUENCE [LARGE SCALE GENOMIC DNA]</scope>
</reference>
<feature type="region of interest" description="Disordered" evidence="1">
    <location>
        <begin position="542"/>
        <end position="587"/>
    </location>
</feature>
<proteinExistence type="predicted"/>
<name>A0ABP0CSS7_9PEZI</name>
<evidence type="ECO:0000313" key="3">
    <source>
        <dbReference type="EMBL" id="CAK7235192.1"/>
    </source>
</evidence>